<evidence type="ECO:0000313" key="2">
    <source>
        <dbReference type="EMBL" id="CAF1200899.1"/>
    </source>
</evidence>
<dbReference type="Proteomes" id="UP000663874">
    <property type="component" value="Unassembled WGS sequence"/>
</dbReference>
<sequence>MEEEKLCAKCKKAGSAAKCYGCQQSYCIPHFVKHRLYLAKKMDIIHDIHENLQKYINDKDFEQSFISSIYAWERNAMIKIQKIAEKARSDIQEFVEKRKNEVNISLNKIFSEIETTGKSDNYTEIEIDKWTKQLSELRNSLEKLTKNISIVENKKVSSIICGIKVIEQQQQQQEQSLCSTVILQTNNHTSENLIESGQEHFVPIYGPCRLSEDKSLVIHSSYRAGLSQISGFNNYSLGKHSIVFLIEKKGIKNIFFGIHSASIDISSSEFDRSIYGWWNLDYVIVNGDNVDGNNKEEIIQTGDKITLILDCDNQQIQFEHHRIKKLVHLPILLSECPFPWKILIRLINSGDCIRILR</sequence>
<evidence type="ECO:0008006" key="5">
    <source>
        <dbReference type="Google" id="ProtNLM"/>
    </source>
</evidence>
<proteinExistence type="predicted"/>
<dbReference type="EMBL" id="CAJOBE010000451">
    <property type="protein sequence ID" value="CAF3643495.1"/>
    <property type="molecule type" value="Genomic_DNA"/>
</dbReference>
<protein>
    <recommendedName>
        <fullName evidence="5">B box-type domain-containing protein</fullName>
    </recommendedName>
</protein>
<accession>A0A814WNW8</accession>
<dbReference type="InterPro" id="IPR043136">
    <property type="entry name" value="B30.2/SPRY_sf"/>
</dbReference>
<evidence type="ECO:0000256" key="1">
    <source>
        <dbReference type="SAM" id="Coils"/>
    </source>
</evidence>
<gene>
    <name evidence="3" type="ORF">FNK824_LOCUS5577</name>
    <name evidence="2" type="ORF">SEV965_LOCUS21137</name>
</gene>
<comment type="caution">
    <text evidence="2">The sequence shown here is derived from an EMBL/GenBank/DDBJ whole genome shotgun (WGS) entry which is preliminary data.</text>
</comment>
<organism evidence="2 4">
    <name type="scientific">Rotaria sordida</name>
    <dbReference type="NCBI Taxonomy" id="392033"/>
    <lineage>
        <taxon>Eukaryota</taxon>
        <taxon>Metazoa</taxon>
        <taxon>Spiralia</taxon>
        <taxon>Gnathifera</taxon>
        <taxon>Rotifera</taxon>
        <taxon>Eurotatoria</taxon>
        <taxon>Bdelloidea</taxon>
        <taxon>Philodinida</taxon>
        <taxon>Philodinidae</taxon>
        <taxon>Rotaria</taxon>
    </lineage>
</organism>
<dbReference type="AlphaFoldDB" id="A0A814WNW8"/>
<evidence type="ECO:0000313" key="4">
    <source>
        <dbReference type="Proteomes" id="UP000663889"/>
    </source>
</evidence>
<keyword evidence="1" id="KW-0175">Coiled coil</keyword>
<dbReference type="Proteomes" id="UP000663889">
    <property type="component" value="Unassembled WGS sequence"/>
</dbReference>
<name>A0A814WNW8_9BILA</name>
<evidence type="ECO:0000313" key="3">
    <source>
        <dbReference type="EMBL" id="CAF3643495.1"/>
    </source>
</evidence>
<feature type="coiled-coil region" evidence="1">
    <location>
        <begin position="127"/>
        <end position="154"/>
    </location>
</feature>
<dbReference type="Gene3D" id="2.60.120.920">
    <property type="match status" value="1"/>
</dbReference>
<dbReference type="EMBL" id="CAJNOU010001416">
    <property type="protein sequence ID" value="CAF1200899.1"/>
    <property type="molecule type" value="Genomic_DNA"/>
</dbReference>
<reference evidence="2" key="1">
    <citation type="submission" date="2021-02" db="EMBL/GenBank/DDBJ databases">
        <authorList>
            <person name="Nowell W R."/>
        </authorList>
    </citation>
    <scope>NUCLEOTIDE SEQUENCE</scope>
</reference>